<dbReference type="Proteomes" id="UP001382935">
    <property type="component" value="Chromosome"/>
</dbReference>
<evidence type="ECO:0008006" key="3">
    <source>
        <dbReference type="Google" id="ProtNLM"/>
    </source>
</evidence>
<dbReference type="EMBL" id="CP145607">
    <property type="protein sequence ID" value="WWM71696.1"/>
    <property type="molecule type" value="Genomic_DNA"/>
</dbReference>
<proteinExistence type="predicted"/>
<keyword evidence="2" id="KW-1185">Reference proteome</keyword>
<reference evidence="1 2" key="1">
    <citation type="submission" date="2024-02" db="EMBL/GenBank/DDBJ databases">
        <title>Full genome sequence of Sphingomonas kaistensis.</title>
        <authorList>
            <person name="Poletto B.L."/>
            <person name="Silva G."/>
            <person name="Galante D."/>
            <person name="Campos K.R."/>
            <person name="Santos M.B.N."/>
            <person name="Sacchi C.T."/>
        </authorList>
    </citation>
    <scope>NUCLEOTIDE SEQUENCE [LARGE SCALE GENOMIC DNA]</scope>
    <source>
        <strain evidence="1 2">MA4R</strain>
    </source>
</reference>
<organism evidence="1 2">
    <name type="scientific">Sphingomonas kaistensis</name>
    <dbReference type="NCBI Taxonomy" id="298708"/>
    <lineage>
        <taxon>Bacteria</taxon>
        <taxon>Pseudomonadati</taxon>
        <taxon>Pseudomonadota</taxon>
        <taxon>Alphaproteobacteria</taxon>
        <taxon>Sphingomonadales</taxon>
        <taxon>Sphingomonadaceae</taxon>
        <taxon>Sphingomonas</taxon>
    </lineage>
</organism>
<name>A0ABZ2G3K8_9SPHN</name>
<protein>
    <recommendedName>
        <fullName evidence="3">DUF695 domain-containing protein</fullName>
    </recommendedName>
</protein>
<accession>A0ABZ2G3K8</accession>
<dbReference type="RefSeq" id="WP_338505311.1">
    <property type="nucleotide sequence ID" value="NZ_CP145607.1"/>
</dbReference>
<gene>
    <name evidence="1" type="ORF">V6R86_13720</name>
</gene>
<evidence type="ECO:0000313" key="1">
    <source>
        <dbReference type="EMBL" id="WWM71696.1"/>
    </source>
</evidence>
<sequence length="173" mass="20024">MNMPRHFVAEVSSPERRRLSLAHTGIDRSSYGSLKWLGWEFIIERVTAAGQDLAEWHVWEESMLEILRYPEDYSDGPIIWRSSDTGDEVNLRALQPAFDASMRFANAIKTAASADGNSRLCFNLYDDGHYRFTLEERMREAELEAWVPRDWSSEFPSLEAAESAARQRFDWIS</sequence>
<evidence type="ECO:0000313" key="2">
    <source>
        <dbReference type="Proteomes" id="UP001382935"/>
    </source>
</evidence>